<dbReference type="EMBL" id="AYSA01000443">
    <property type="protein sequence ID" value="ESZ91955.1"/>
    <property type="molecule type" value="Genomic_DNA"/>
</dbReference>
<dbReference type="HOGENOM" id="CLU_990987_0_0_1"/>
<name>W9CBN4_SCLBF</name>
<reference evidence="1 2" key="1">
    <citation type="journal article" date="2014" name="Genome Announc.">
        <title>Draft genome sequence of Sclerotinia borealis, a psychrophilic plant pathogenic fungus.</title>
        <authorList>
            <person name="Mardanov A.V."/>
            <person name="Beletsky A.V."/>
            <person name="Kadnikov V.V."/>
            <person name="Ignatov A.N."/>
            <person name="Ravin N.V."/>
        </authorList>
    </citation>
    <scope>NUCLEOTIDE SEQUENCE [LARGE SCALE GENOMIC DNA]</scope>
    <source>
        <strain evidence="2">F-4157</strain>
    </source>
</reference>
<evidence type="ECO:0000313" key="2">
    <source>
        <dbReference type="Proteomes" id="UP000019487"/>
    </source>
</evidence>
<accession>W9CBN4</accession>
<dbReference type="OrthoDB" id="3533065at2759"/>
<evidence type="ECO:0000313" key="1">
    <source>
        <dbReference type="EMBL" id="ESZ91955.1"/>
    </source>
</evidence>
<sequence>MSHPSKKPSPECYDWISNLEDKFYSDLKSDKHDTRFQIYLHEYTITEEKNGTPLEPEDYKTIALSVTKELDLKLDVEFICDNCWKKILDERKEDLGVEKSRVMRNEGEALGSVGSDSMLSLEETPKIVVGAEAENNTPSILTSSSPTSVDRFTQLASVADYATRINHALQGIQEVWRLSHAVQVSRESADQKVFVGLNAFPMSPAEVQTDCSWDKMWEDLTSGSKNMGILRMELWDLEAMLTESDYVIDEAVYFLSMSTGKDVFTDRDENSGESVLTSSVW</sequence>
<proteinExistence type="predicted"/>
<protein>
    <submittedName>
        <fullName evidence="1">Uncharacterized protein</fullName>
    </submittedName>
</protein>
<dbReference type="Proteomes" id="UP000019487">
    <property type="component" value="Unassembled WGS sequence"/>
</dbReference>
<dbReference type="AlphaFoldDB" id="W9CBN4"/>
<comment type="caution">
    <text evidence="1">The sequence shown here is derived from an EMBL/GenBank/DDBJ whole genome shotgun (WGS) entry which is preliminary data.</text>
</comment>
<keyword evidence="2" id="KW-1185">Reference proteome</keyword>
<gene>
    <name evidence="1" type="ORF">SBOR_7664</name>
</gene>
<organism evidence="1 2">
    <name type="scientific">Sclerotinia borealis (strain F-4128)</name>
    <dbReference type="NCBI Taxonomy" id="1432307"/>
    <lineage>
        <taxon>Eukaryota</taxon>
        <taxon>Fungi</taxon>
        <taxon>Dikarya</taxon>
        <taxon>Ascomycota</taxon>
        <taxon>Pezizomycotina</taxon>
        <taxon>Leotiomycetes</taxon>
        <taxon>Helotiales</taxon>
        <taxon>Sclerotiniaceae</taxon>
        <taxon>Sclerotinia</taxon>
    </lineage>
</organism>